<organism evidence="2 3">
    <name type="scientific">Saguinus oedipus</name>
    <name type="common">Cotton-top tamarin</name>
    <name type="synonym">Oedipomidas oedipus</name>
    <dbReference type="NCBI Taxonomy" id="9490"/>
    <lineage>
        <taxon>Eukaryota</taxon>
        <taxon>Metazoa</taxon>
        <taxon>Chordata</taxon>
        <taxon>Craniata</taxon>
        <taxon>Vertebrata</taxon>
        <taxon>Euteleostomi</taxon>
        <taxon>Mammalia</taxon>
        <taxon>Eutheria</taxon>
        <taxon>Euarchontoglires</taxon>
        <taxon>Primates</taxon>
        <taxon>Haplorrhini</taxon>
        <taxon>Platyrrhini</taxon>
        <taxon>Cebidae</taxon>
        <taxon>Callitrichinae</taxon>
        <taxon>Saguinus</taxon>
    </lineage>
</organism>
<evidence type="ECO:0000256" key="1">
    <source>
        <dbReference type="SAM" id="MobiDB-lite"/>
    </source>
</evidence>
<keyword evidence="3" id="KW-1185">Reference proteome</keyword>
<name>A0ABQ9VVQ3_SAGOE</name>
<feature type="region of interest" description="Disordered" evidence="1">
    <location>
        <begin position="38"/>
        <end position="66"/>
    </location>
</feature>
<reference evidence="2 3" key="1">
    <citation type="submission" date="2023-05" db="EMBL/GenBank/DDBJ databases">
        <title>B98-5 Cell Line De Novo Hybrid Assembly: An Optical Mapping Approach.</title>
        <authorList>
            <person name="Kananen K."/>
            <person name="Auerbach J.A."/>
            <person name="Kautto E."/>
            <person name="Blachly J.S."/>
        </authorList>
    </citation>
    <scope>NUCLEOTIDE SEQUENCE [LARGE SCALE GENOMIC DNA]</scope>
    <source>
        <strain evidence="2">B95-8</strain>
        <tissue evidence="2">Cell line</tissue>
    </source>
</reference>
<feature type="non-terminal residue" evidence="2">
    <location>
        <position position="1"/>
    </location>
</feature>
<protein>
    <submittedName>
        <fullName evidence="2">Uncharacterized protein</fullName>
    </submittedName>
</protein>
<proteinExistence type="predicted"/>
<sequence>KSIRHKERQGKAGKLQTRQFEPMQCIAIKFQTRQLKARQDKAKKDNFTQGYLRQGKARQGKLIPEK</sequence>
<feature type="non-terminal residue" evidence="2">
    <location>
        <position position="66"/>
    </location>
</feature>
<evidence type="ECO:0000313" key="3">
    <source>
        <dbReference type="Proteomes" id="UP001266305"/>
    </source>
</evidence>
<dbReference type="Proteomes" id="UP001266305">
    <property type="component" value="Unassembled WGS sequence"/>
</dbReference>
<dbReference type="EMBL" id="JASSZA010000004">
    <property type="protein sequence ID" value="KAK2113275.1"/>
    <property type="molecule type" value="Genomic_DNA"/>
</dbReference>
<comment type="caution">
    <text evidence="2">The sequence shown here is derived from an EMBL/GenBank/DDBJ whole genome shotgun (WGS) entry which is preliminary data.</text>
</comment>
<gene>
    <name evidence="2" type="ORF">P7K49_007541</name>
</gene>
<evidence type="ECO:0000313" key="2">
    <source>
        <dbReference type="EMBL" id="KAK2113275.1"/>
    </source>
</evidence>
<accession>A0ABQ9VVQ3</accession>